<reference evidence="1" key="1">
    <citation type="submission" date="2022-09" db="EMBL/GenBank/DDBJ databases">
        <title>Intensive care unit water sources are persistently colonized with multi-drug resistant bacteria and are the site of extensive horizontal gene transfer of antibiotic resistance genes.</title>
        <authorList>
            <person name="Diorio-Toth L."/>
        </authorList>
    </citation>
    <scope>NUCLEOTIDE SEQUENCE</scope>
    <source>
        <strain evidence="1">GD03936</strain>
    </source>
</reference>
<accession>A0AA42PVN5</accession>
<evidence type="ECO:0000313" key="1">
    <source>
        <dbReference type="EMBL" id="MDH1321642.1"/>
    </source>
</evidence>
<evidence type="ECO:0000313" key="2">
    <source>
        <dbReference type="Proteomes" id="UP001158416"/>
    </source>
</evidence>
<feature type="non-terminal residue" evidence="1">
    <location>
        <position position="1"/>
    </location>
</feature>
<dbReference type="EMBL" id="JAOCAP010000078">
    <property type="protein sequence ID" value="MDH1321642.1"/>
    <property type="molecule type" value="Genomic_DNA"/>
</dbReference>
<proteinExistence type="predicted"/>
<organism evidence="1 2">
    <name type="scientific">Enterobacter bugandensis</name>
    <dbReference type="NCBI Taxonomy" id="881260"/>
    <lineage>
        <taxon>Bacteria</taxon>
        <taxon>Pseudomonadati</taxon>
        <taxon>Pseudomonadota</taxon>
        <taxon>Gammaproteobacteria</taxon>
        <taxon>Enterobacterales</taxon>
        <taxon>Enterobacteriaceae</taxon>
        <taxon>Enterobacter</taxon>
    </lineage>
</organism>
<protein>
    <submittedName>
        <fullName evidence="1">Uncharacterized protein</fullName>
    </submittedName>
</protein>
<dbReference type="RefSeq" id="WP_280030623.1">
    <property type="nucleotide sequence ID" value="NZ_JAOCAP010000078.1"/>
</dbReference>
<gene>
    <name evidence="1" type="ORF">N5C39_25265</name>
</gene>
<sequence>LVNKIKYDHQKYFLDTFSDSAEMSNMDSIFCALQKGRDKWNKMANIMPGRMTCMSNGAGD</sequence>
<dbReference type="AlphaFoldDB" id="A0AA42PVN5"/>
<name>A0AA42PVN5_9ENTR</name>
<dbReference type="Proteomes" id="UP001158416">
    <property type="component" value="Unassembled WGS sequence"/>
</dbReference>
<comment type="caution">
    <text evidence="1">The sequence shown here is derived from an EMBL/GenBank/DDBJ whole genome shotgun (WGS) entry which is preliminary data.</text>
</comment>